<dbReference type="PANTHER" id="PTHR10926">
    <property type="entry name" value="CELL CYCLE CONTROL PROTEIN 50"/>
    <property type="match status" value="1"/>
</dbReference>
<evidence type="ECO:0000256" key="4">
    <source>
        <dbReference type="ARBA" id="ARBA00010746"/>
    </source>
</evidence>
<evidence type="ECO:0000256" key="10">
    <source>
        <dbReference type="SAM" id="MobiDB-lite"/>
    </source>
</evidence>
<dbReference type="GO" id="GO:0005576">
    <property type="term" value="C:extracellular region"/>
    <property type="evidence" value="ECO:0007669"/>
    <property type="project" value="UniProtKB-SubCell"/>
</dbReference>
<name>A0A9J5Z515_SOLCO</name>
<feature type="region of interest" description="Disordered" evidence="10">
    <location>
        <begin position="140"/>
        <end position="159"/>
    </location>
</feature>
<keyword evidence="7 11" id="KW-0812">Transmembrane</keyword>
<evidence type="ECO:0000313" key="12">
    <source>
        <dbReference type="EMBL" id="KAG5607738.1"/>
    </source>
</evidence>
<protein>
    <recommendedName>
        <fullName evidence="14">Dirigent protein</fullName>
    </recommendedName>
</protein>
<comment type="similarity">
    <text evidence="4">Belongs to the plant dirigent protein family.</text>
</comment>
<keyword evidence="8 11" id="KW-1133">Transmembrane helix</keyword>
<sequence length="722" mass="80970">MNPSSSTTGGAGSDDNTSIRRNSNRPKYSRFTQQELPACKPILTPKWVISVFLLVGIVFIPIGVVSLLASRDVVEIVDRYDSVCVPLNSTDDKIGFITNSSIDKTCVRTLTVPKRMKQPIYVYYQLENYYQNHRRYVKSRSDQQLKSASKRDDTGSCDPEDRVNGLPIVPCGLIAWSLFNDTYNFTVNNNQLLNVNKNGIAWKSDRDHKFGKDVFPLNFQTGPLIGGGQLKNESLDKQEDLIVWMRTAALPTFRKLYGKIEVDLEAGDTIKVTLLNNYNTYSFDGKKKLVLSTTSWIGGKNDFLGIAYLTVGGLCFFLAMAFMVVYLVKPRQLGDPTYLSWNRNPGVSMERRTLCFLQLAGLVERTIFFGIVYLTVGRLCFFLAMAFIIVYLVKPTYLSWNRKQVVTSMPMKSVCLSILPSSLTHLLGNNDMFNCLKVLVILVLRAVVQLDYKRDVIVLMARRSLCFLQLVVGLVERMIFLVLLILLLFKPRQLGDPTYVSWNRNPGARTLNNNPSSTNNHHHERHKTSFYMLDVLSLKHPSSRPASTRVNSHHQIPFSKPLGYFPPVGGIPLTDTNPNVGMNGLHTHTLDLEGISMAFPAIATLQELELGTVIRIDEDIYKGSIYGSSLMGKAQGMYVASSEDGSSHMMAMTTTFLGNEYEDSLRFFGVHRGDVFESHIAVIGGTGKYHDANGYATVKIVNVTSNKNEEAYKILSFNVYLG</sequence>
<feature type="transmembrane region" description="Helical" evidence="11">
    <location>
        <begin position="306"/>
        <end position="328"/>
    </location>
</feature>
<dbReference type="InterPro" id="IPR044859">
    <property type="entry name" value="Allene_oxi_cyc_Dirigent"/>
</dbReference>
<evidence type="ECO:0000256" key="9">
    <source>
        <dbReference type="ARBA" id="ARBA00023136"/>
    </source>
</evidence>
<feature type="compositionally biased region" description="Low complexity" evidence="10">
    <location>
        <begin position="1"/>
        <end position="16"/>
    </location>
</feature>
<accession>A0A9J5Z515</accession>
<organism evidence="12 13">
    <name type="scientific">Solanum commersonii</name>
    <name type="common">Commerson's wild potato</name>
    <name type="synonym">Commerson's nightshade</name>
    <dbReference type="NCBI Taxonomy" id="4109"/>
    <lineage>
        <taxon>Eukaryota</taxon>
        <taxon>Viridiplantae</taxon>
        <taxon>Streptophyta</taxon>
        <taxon>Embryophyta</taxon>
        <taxon>Tracheophyta</taxon>
        <taxon>Spermatophyta</taxon>
        <taxon>Magnoliopsida</taxon>
        <taxon>eudicotyledons</taxon>
        <taxon>Gunneridae</taxon>
        <taxon>Pentapetalae</taxon>
        <taxon>asterids</taxon>
        <taxon>lamiids</taxon>
        <taxon>Solanales</taxon>
        <taxon>Solanaceae</taxon>
        <taxon>Solanoideae</taxon>
        <taxon>Solaneae</taxon>
        <taxon>Solanum</taxon>
    </lineage>
</organism>
<evidence type="ECO:0000313" key="13">
    <source>
        <dbReference type="Proteomes" id="UP000824120"/>
    </source>
</evidence>
<evidence type="ECO:0000256" key="7">
    <source>
        <dbReference type="ARBA" id="ARBA00022692"/>
    </source>
</evidence>
<dbReference type="OrthoDB" id="340608at2759"/>
<comment type="caution">
    <text evidence="12">The sequence shown here is derived from an EMBL/GenBank/DDBJ whole genome shotgun (WGS) entry which is preliminary data.</text>
</comment>
<dbReference type="AlphaFoldDB" id="A0A9J5Z515"/>
<comment type="subcellular location">
    <subcellularLocation>
        <location evidence="1">Membrane</location>
        <topology evidence="1">Multi-pass membrane protein</topology>
    </subcellularLocation>
    <subcellularLocation>
        <location evidence="2">Secreted</location>
    </subcellularLocation>
</comment>
<evidence type="ECO:0000256" key="11">
    <source>
        <dbReference type="SAM" id="Phobius"/>
    </source>
</evidence>
<evidence type="ECO:0000256" key="6">
    <source>
        <dbReference type="ARBA" id="ARBA00022525"/>
    </source>
</evidence>
<proteinExistence type="inferred from homology"/>
<dbReference type="InterPro" id="IPR005045">
    <property type="entry name" value="CDC50/LEM3_fam"/>
</dbReference>
<gene>
    <name evidence="12" type="ORF">H5410_029230</name>
</gene>
<feature type="transmembrane region" description="Helical" evidence="11">
    <location>
        <begin position="47"/>
        <end position="69"/>
    </location>
</feature>
<keyword evidence="6" id="KW-0964">Secreted</keyword>
<comment type="subunit">
    <text evidence="5">Homodimer.</text>
</comment>
<dbReference type="InterPro" id="IPR004265">
    <property type="entry name" value="Dirigent"/>
</dbReference>
<reference evidence="12 13" key="1">
    <citation type="submission" date="2020-09" db="EMBL/GenBank/DDBJ databases">
        <title>De no assembly of potato wild relative species, Solanum commersonii.</title>
        <authorList>
            <person name="Cho K."/>
        </authorList>
    </citation>
    <scope>NUCLEOTIDE SEQUENCE [LARGE SCALE GENOMIC DNA]</scope>
    <source>
        <strain evidence="12">LZ3.2</strain>
        <tissue evidence="12">Leaf</tissue>
    </source>
</reference>
<keyword evidence="9 11" id="KW-0472">Membrane</keyword>
<evidence type="ECO:0000256" key="5">
    <source>
        <dbReference type="ARBA" id="ARBA00011738"/>
    </source>
</evidence>
<dbReference type="GO" id="GO:0009699">
    <property type="term" value="P:phenylpropanoid biosynthetic process"/>
    <property type="evidence" value="ECO:0007669"/>
    <property type="project" value="UniProtKB-ARBA"/>
</dbReference>
<dbReference type="Pfam" id="PF03381">
    <property type="entry name" value="CDC50"/>
    <property type="match status" value="1"/>
</dbReference>
<comment type="similarity">
    <text evidence="3">Belongs to the CDC50/LEM3 family.</text>
</comment>
<evidence type="ECO:0008006" key="14">
    <source>
        <dbReference type="Google" id="ProtNLM"/>
    </source>
</evidence>
<dbReference type="Proteomes" id="UP000824120">
    <property type="component" value="Chromosome 5"/>
</dbReference>
<dbReference type="EMBL" id="JACXVP010000005">
    <property type="protein sequence ID" value="KAG5607738.1"/>
    <property type="molecule type" value="Genomic_DNA"/>
</dbReference>
<evidence type="ECO:0000256" key="1">
    <source>
        <dbReference type="ARBA" id="ARBA00004141"/>
    </source>
</evidence>
<feature type="region of interest" description="Disordered" evidence="10">
    <location>
        <begin position="1"/>
        <end position="26"/>
    </location>
</feature>
<feature type="transmembrane region" description="Helical" evidence="11">
    <location>
        <begin position="367"/>
        <end position="393"/>
    </location>
</feature>
<evidence type="ECO:0000256" key="8">
    <source>
        <dbReference type="ARBA" id="ARBA00022989"/>
    </source>
</evidence>
<feature type="transmembrane region" description="Helical" evidence="11">
    <location>
        <begin position="464"/>
        <end position="489"/>
    </location>
</feature>
<evidence type="ECO:0000256" key="3">
    <source>
        <dbReference type="ARBA" id="ARBA00009457"/>
    </source>
</evidence>
<dbReference type="Pfam" id="PF03018">
    <property type="entry name" value="Dirigent"/>
    <property type="match status" value="1"/>
</dbReference>
<dbReference type="GO" id="GO:0005783">
    <property type="term" value="C:endoplasmic reticulum"/>
    <property type="evidence" value="ECO:0007669"/>
    <property type="project" value="TreeGrafter"/>
</dbReference>
<dbReference type="PANTHER" id="PTHR10926:SF0">
    <property type="entry name" value="CDC50, ISOFORM A"/>
    <property type="match status" value="1"/>
</dbReference>
<keyword evidence="13" id="KW-1185">Reference proteome</keyword>
<dbReference type="Gene3D" id="2.40.480.10">
    <property type="entry name" value="Allene oxide cyclase-like"/>
    <property type="match status" value="1"/>
</dbReference>
<dbReference type="GO" id="GO:0005886">
    <property type="term" value="C:plasma membrane"/>
    <property type="evidence" value="ECO:0007669"/>
    <property type="project" value="TreeGrafter"/>
</dbReference>
<dbReference type="GO" id="GO:0005794">
    <property type="term" value="C:Golgi apparatus"/>
    <property type="evidence" value="ECO:0007669"/>
    <property type="project" value="TreeGrafter"/>
</dbReference>
<evidence type="ECO:0000256" key="2">
    <source>
        <dbReference type="ARBA" id="ARBA00004613"/>
    </source>
</evidence>